<organism evidence="4 5">
    <name type="scientific">Methylobacterium aquaticum</name>
    <dbReference type="NCBI Taxonomy" id="270351"/>
    <lineage>
        <taxon>Bacteria</taxon>
        <taxon>Pseudomonadati</taxon>
        <taxon>Pseudomonadota</taxon>
        <taxon>Alphaproteobacteria</taxon>
        <taxon>Hyphomicrobiales</taxon>
        <taxon>Methylobacteriaceae</taxon>
        <taxon>Methylobacterium</taxon>
    </lineage>
</organism>
<dbReference type="InterPro" id="IPR029068">
    <property type="entry name" value="Glyas_Bleomycin-R_OHBP_Dase"/>
</dbReference>
<evidence type="ECO:0000256" key="1">
    <source>
        <dbReference type="ARBA" id="ARBA00022723"/>
    </source>
</evidence>
<feature type="domain" description="VOC" evidence="3">
    <location>
        <begin position="39"/>
        <end position="159"/>
    </location>
</feature>
<evidence type="ECO:0000259" key="3">
    <source>
        <dbReference type="PROSITE" id="PS51819"/>
    </source>
</evidence>
<dbReference type="PROSITE" id="PS51819">
    <property type="entry name" value="VOC"/>
    <property type="match status" value="1"/>
</dbReference>
<keyword evidence="1" id="KW-0479">Metal-binding</keyword>
<dbReference type="AlphaFoldDB" id="A0A0C6FSA2"/>
<evidence type="ECO:0000313" key="5">
    <source>
        <dbReference type="Proteomes" id="UP000061432"/>
    </source>
</evidence>
<dbReference type="Proteomes" id="UP000061432">
    <property type="component" value="Chromosome"/>
</dbReference>
<feature type="region of interest" description="Disordered" evidence="2">
    <location>
        <begin position="12"/>
        <end position="37"/>
    </location>
</feature>
<dbReference type="PANTHER" id="PTHR43279">
    <property type="entry name" value="CATECHOL-2,3-DIOXYGENASE"/>
    <property type="match status" value="1"/>
</dbReference>
<reference evidence="4 5" key="1">
    <citation type="journal article" date="2015" name="Genome Announc.">
        <title>Complete Genome Sequence of Methylobacterium aquaticum Strain 22A, Isolated from Racomitrium japonicum Moss.</title>
        <authorList>
            <person name="Tani A."/>
            <person name="Ogura Y."/>
            <person name="Hayashi T."/>
            <person name="Kimbara K."/>
        </authorList>
    </citation>
    <scope>NUCLEOTIDE SEQUENCE [LARGE SCALE GENOMIC DNA]</scope>
    <source>
        <strain evidence="4 5">MA-22A</strain>
    </source>
</reference>
<dbReference type="InterPro" id="IPR037523">
    <property type="entry name" value="VOC_core"/>
</dbReference>
<dbReference type="InterPro" id="IPR004360">
    <property type="entry name" value="Glyas_Fos-R_dOase_dom"/>
</dbReference>
<dbReference type="EMBL" id="AP014704">
    <property type="protein sequence ID" value="BAQ48359.1"/>
    <property type="molecule type" value="Genomic_DNA"/>
</dbReference>
<dbReference type="Gene3D" id="3.10.180.10">
    <property type="entry name" value="2,3-Dihydroxybiphenyl 1,2-Dioxygenase, domain 1"/>
    <property type="match status" value="1"/>
</dbReference>
<dbReference type="KEGG" id="maqu:Maq22A_c27670"/>
<accession>A0A0C6FSA2</accession>
<dbReference type="InterPro" id="IPR018146">
    <property type="entry name" value="Glyoxalase_1_CS"/>
</dbReference>
<dbReference type="GO" id="GO:0046872">
    <property type="term" value="F:metal ion binding"/>
    <property type="evidence" value="ECO:0007669"/>
    <property type="project" value="UniProtKB-KW"/>
</dbReference>
<name>A0A0C6FSA2_9HYPH</name>
<proteinExistence type="predicted"/>
<reference evidence="5" key="2">
    <citation type="submission" date="2015-01" db="EMBL/GenBank/DDBJ databases">
        <title>Complete genome sequence of Methylobacterium aquaticum strain 22A.</title>
        <authorList>
            <person name="Tani A."/>
            <person name="Ogura Y."/>
            <person name="Hayashi T."/>
        </authorList>
    </citation>
    <scope>NUCLEOTIDE SEQUENCE [LARGE SCALE GENOMIC DNA]</scope>
    <source>
        <strain evidence="5">MA-22A</strain>
    </source>
</reference>
<evidence type="ECO:0000313" key="4">
    <source>
        <dbReference type="EMBL" id="BAQ48359.1"/>
    </source>
</evidence>
<dbReference type="GO" id="GO:0004462">
    <property type="term" value="F:lactoylglutathione lyase activity"/>
    <property type="evidence" value="ECO:0007669"/>
    <property type="project" value="InterPro"/>
</dbReference>
<dbReference type="STRING" id="270351.Maq22A_c27670"/>
<dbReference type="SUPFAM" id="SSF54593">
    <property type="entry name" value="Glyoxalase/Bleomycin resistance protein/Dihydroxybiphenyl dioxygenase"/>
    <property type="match status" value="1"/>
</dbReference>
<sequence length="197" mass="21240">MQHSTLFATEAVYAGRGGDPTGPDAEESPMTTPIDPQTRIGHVHLRVADLDRALGFYCGVLGFTLMQRYGREAAFVSAGGYHHHIGLNTWDSADGSPPPPGSTGLYHVAILYPTRAALADALARLDAAGIPLTGASDHGVSEALYLDDPDHNGVELYRDRPEAEWPRDEAGALRMATRRLDLASLRAELTRAQITRP</sequence>
<dbReference type="Pfam" id="PF00903">
    <property type="entry name" value="Glyoxalase"/>
    <property type="match status" value="1"/>
</dbReference>
<protein>
    <submittedName>
        <fullName evidence="4">Glyoxalase</fullName>
    </submittedName>
</protein>
<gene>
    <name evidence="4" type="ORF">Maq22A_c27670</name>
</gene>
<dbReference type="PANTHER" id="PTHR43279:SF1">
    <property type="entry name" value="CATECHOL-2,3-DIOXYGENASE"/>
    <property type="match status" value="1"/>
</dbReference>
<evidence type="ECO:0000256" key="2">
    <source>
        <dbReference type="SAM" id="MobiDB-lite"/>
    </source>
</evidence>
<dbReference type="PATRIC" id="fig|270351.10.peg.5302"/>
<dbReference type="PROSITE" id="PS00934">
    <property type="entry name" value="GLYOXALASE_I_1"/>
    <property type="match status" value="1"/>
</dbReference>